<gene>
    <name evidence="1" type="ORF">BXY66_1741</name>
</gene>
<dbReference type="RefSeq" id="WP_132859699.1">
    <property type="nucleotide sequence ID" value="NZ_SMGR01000001.1"/>
</dbReference>
<accession>A0A4R1NNB9</accession>
<evidence type="ECO:0000313" key="1">
    <source>
        <dbReference type="EMBL" id="TCL09685.1"/>
    </source>
</evidence>
<protein>
    <recommendedName>
        <fullName evidence="3">Surface antigen-like protein</fullName>
    </recommendedName>
</protein>
<evidence type="ECO:0008006" key="3">
    <source>
        <dbReference type="Google" id="ProtNLM"/>
    </source>
</evidence>
<dbReference type="Gene3D" id="2.40.160.50">
    <property type="entry name" value="membrane protein fhac: a member of the omp85/tpsb transporter family"/>
    <property type="match status" value="1"/>
</dbReference>
<sequence length="395" mass="42558">MRFYSILEVLVSKSNPLRSVRQAKPISGLVATACACLGLLFSASALQAEEESWFRKNFVDPEDNNLDASEWLSKGGFLPLPLAITEPAIDNGLGIALGFIGPTDPDNDIPPDFTGAAALFTGNGSEVYAAFHEGTYANGKLKLSGFAALTDINLDFYLGSSTGLRYNINGGMASATATYQLGSSNWYAGGTWRYTDADVRFKGLSGSASLPLALNATLSGVGLVLDYYSLDNTFTPTSGTSARLGVIRFDDAVGSDFDYTKSIASVFTYSSPTDRLTLGGKFVAEAVNGNAPFFVLPAINLRGIPAIRYQGDAAYSAEFEATYRIADRWRVVGFTGIGWADDQTAGADRKIKATYGTGVRYRIARRLGIDLGLDIARGPEETVFYFQFGRAWRRF</sequence>
<comment type="caution">
    <text evidence="1">The sequence shown here is derived from an EMBL/GenBank/DDBJ whole genome shotgun (WGS) entry which is preliminary data.</text>
</comment>
<proteinExistence type="predicted"/>
<name>A0A4R1NNB9_9RHOB</name>
<evidence type="ECO:0000313" key="2">
    <source>
        <dbReference type="Proteomes" id="UP000295673"/>
    </source>
</evidence>
<dbReference type="EMBL" id="SMGR01000001">
    <property type="protein sequence ID" value="TCL09685.1"/>
    <property type="molecule type" value="Genomic_DNA"/>
</dbReference>
<dbReference type="Proteomes" id="UP000295673">
    <property type="component" value="Unassembled WGS sequence"/>
</dbReference>
<keyword evidence="2" id="KW-1185">Reference proteome</keyword>
<dbReference type="OrthoDB" id="5523607at2"/>
<reference evidence="1 2" key="1">
    <citation type="submission" date="2019-03" db="EMBL/GenBank/DDBJ databases">
        <title>Genomic Encyclopedia of Archaeal and Bacterial Type Strains, Phase II (KMG-II): from individual species to whole genera.</title>
        <authorList>
            <person name="Goeker M."/>
        </authorList>
    </citation>
    <scope>NUCLEOTIDE SEQUENCE [LARGE SCALE GENOMIC DNA]</scope>
    <source>
        <strain evidence="1 2">DSM 26433</strain>
    </source>
</reference>
<dbReference type="AlphaFoldDB" id="A0A4R1NNB9"/>
<organism evidence="1 2">
    <name type="scientific">Shimia isoporae</name>
    <dbReference type="NCBI Taxonomy" id="647720"/>
    <lineage>
        <taxon>Bacteria</taxon>
        <taxon>Pseudomonadati</taxon>
        <taxon>Pseudomonadota</taxon>
        <taxon>Alphaproteobacteria</taxon>
        <taxon>Rhodobacterales</taxon>
        <taxon>Roseobacteraceae</taxon>
    </lineage>
</organism>